<protein>
    <submittedName>
        <fullName evidence="9">Transmembrane gamma-carboxyglutamic acid protein 3</fullName>
    </submittedName>
</protein>
<dbReference type="PROSITE" id="PS50112">
    <property type="entry name" value="PAS"/>
    <property type="match status" value="1"/>
</dbReference>
<dbReference type="GO" id="GO:0005576">
    <property type="term" value="C:extracellular region"/>
    <property type="evidence" value="ECO:0007669"/>
    <property type="project" value="InterPro"/>
</dbReference>
<evidence type="ECO:0000313" key="9">
    <source>
        <dbReference type="EMBL" id="ELK02254.1"/>
    </source>
</evidence>
<organism evidence="9 10">
    <name type="scientific">Pteropus alecto</name>
    <name type="common">Black flying fox</name>
    <dbReference type="NCBI Taxonomy" id="9402"/>
    <lineage>
        <taxon>Eukaryota</taxon>
        <taxon>Metazoa</taxon>
        <taxon>Chordata</taxon>
        <taxon>Craniata</taxon>
        <taxon>Vertebrata</taxon>
        <taxon>Euteleostomi</taxon>
        <taxon>Mammalia</taxon>
        <taxon>Eutheria</taxon>
        <taxon>Laurasiatheria</taxon>
        <taxon>Chiroptera</taxon>
        <taxon>Yinpterochiroptera</taxon>
        <taxon>Pteropodoidea</taxon>
        <taxon>Pteropodidae</taxon>
        <taxon>Pteropodinae</taxon>
        <taxon>Pteropus</taxon>
    </lineage>
</organism>
<dbReference type="SMART" id="SM00069">
    <property type="entry name" value="GLA"/>
    <property type="match status" value="1"/>
</dbReference>
<dbReference type="SUPFAM" id="SSF57630">
    <property type="entry name" value="GLA-domain"/>
    <property type="match status" value="1"/>
</dbReference>
<evidence type="ECO:0000259" key="7">
    <source>
        <dbReference type="PROSITE" id="PS50112"/>
    </source>
</evidence>
<feature type="transmembrane region" description="Helical" evidence="6">
    <location>
        <begin position="596"/>
        <end position="618"/>
    </location>
</feature>
<feature type="region of interest" description="Disordered" evidence="5">
    <location>
        <begin position="702"/>
        <end position="748"/>
    </location>
</feature>
<evidence type="ECO:0000313" key="10">
    <source>
        <dbReference type="Proteomes" id="UP000010552"/>
    </source>
</evidence>
<evidence type="ECO:0000256" key="2">
    <source>
        <dbReference type="ARBA" id="ARBA00023157"/>
    </source>
</evidence>
<keyword evidence="6" id="KW-0472">Membrane</keyword>
<dbReference type="InterPro" id="IPR000014">
    <property type="entry name" value="PAS"/>
</dbReference>
<gene>
    <name evidence="9" type="ORF">PAL_GLEAN10000989</name>
</gene>
<dbReference type="SMART" id="SM00091">
    <property type="entry name" value="PAS"/>
    <property type="match status" value="1"/>
</dbReference>
<keyword evidence="6" id="KW-1133">Transmembrane helix</keyword>
<dbReference type="CDD" id="cd00130">
    <property type="entry name" value="PAS"/>
    <property type="match status" value="1"/>
</dbReference>
<dbReference type="PROSITE" id="PS50998">
    <property type="entry name" value="GLA_2"/>
    <property type="match status" value="1"/>
</dbReference>
<dbReference type="GO" id="GO:1990513">
    <property type="term" value="C:CLOCK-BMAL transcription complex"/>
    <property type="evidence" value="ECO:0007669"/>
    <property type="project" value="TreeGrafter"/>
</dbReference>
<dbReference type="AlphaFoldDB" id="L5JS64"/>
<dbReference type="eggNOG" id="KOG3561">
    <property type="taxonomic scope" value="Eukaryota"/>
</dbReference>
<reference evidence="10" key="1">
    <citation type="journal article" date="2013" name="Science">
        <title>Comparative analysis of bat genomes provides insight into the evolution of flight and immunity.</title>
        <authorList>
            <person name="Zhang G."/>
            <person name="Cowled C."/>
            <person name="Shi Z."/>
            <person name="Huang Z."/>
            <person name="Bishop-Lilly K.A."/>
            <person name="Fang X."/>
            <person name="Wynne J.W."/>
            <person name="Xiong Z."/>
            <person name="Baker M.L."/>
            <person name="Zhao W."/>
            <person name="Tachedjian M."/>
            <person name="Zhu Y."/>
            <person name="Zhou P."/>
            <person name="Jiang X."/>
            <person name="Ng J."/>
            <person name="Yang L."/>
            <person name="Wu L."/>
            <person name="Xiao J."/>
            <person name="Feng Y."/>
            <person name="Chen Y."/>
            <person name="Sun X."/>
            <person name="Zhang Y."/>
            <person name="Marsh G.A."/>
            <person name="Crameri G."/>
            <person name="Broder C.C."/>
            <person name="Frey K.G."/>
            <person name="Wang L.F."/>
            <person name="Wang J."/>
        </authorList>
    </citation>
    <scope>NUCLEOTIDE SEQUENCE [LARGE SCALE GENOMIC DNA]</scope>
</reference>
<feature type="coiled-coil region" evidence="4">
    <location>
        <begin position="294"/>
        <end position="328"/>
    </location>
</feature>
<keyword evidence="3" id="KW-0539">Nucleus</keyword>
<evidence type="ECO:0000256" key="1">
    <source>
        <dbReference type="ARBA" id="ARBA00023108"/>
    </source>
</evidence>
<dbReference type="PANTHER" id="PTHR46055">
    <property type="entry name" value="CIRCADIAN LOCOMOTER OUTPUT CYCLES PROTEIN KAPUT"/>
    <property type="match status" value="1"/>
</dbReference>
<dbReference type="Pfam" id="PF00594">
    <property type="entry name" value="Gla"/>
    <property type="match status" value="1"/>
</dbReference>
<proteinExistence type="predicted"/>
<dbReference type="InterPro" id="IPR000294">
    <property type="entry name" value="GLA_domain"/>
</dbReference>
<dbReference type="GO" id="GO:0045892">
    <property type="term" value="P:negative regulation of DNA-templated transcription"/>
    <property type="evidence" value="ECO:0007669"/>
    <property type="project" value="TreeGrafter"/>
</dbReference>
<dbReference type="GO" id="GO:0000981">
    <property type="term" value="F:DNA-binding transcription factor activity, RNA polymerase II-specific"/>
    <property type="evidence" value="ECO:0007669"/>
    <property type="project" value="InterPro"/>
</dbReference>
<keyword evidence="10" id="KW-1185">Reference proteome</keyword>
<dbReference type="InterPro" id="IPR035965">
    <property type="entry name" value="PAS-like_dom_sf"/>
</dbReference>
<dbReference type="InterPro" id="IPR035972">
    <property type="entry name" value="GLA-like_dom_SF"/>
</dbReference>
<feature type="region of interest" description="Disordered" evidence="5">
    <location>
        <begin position="342"/>
        <end position="375"/>
    </location>
</feature>
<evidence type="ECO:0000259" key="8">
    <source>
        <dbReference type="PROSITE" id="PS50998"/>
    </source>
</evidence>
<keyword evidence="2" id="KW-1015">Disulfide bond</keyword>
<keyword evidence="6 9" id="KW-0812">Transmembrane</keyword>
<evidence type="ECO:0000256" key="5">
    <source>
        <dbReference type="SAM" id="MobiDB-lite"/>
    </source>
</evidence>
<feature type="region of interest" description="Disordered" evidence="5">
    <location>
        <begin position="154"/>
        <end position="187"/>
    </location>
</feature>
<feature type="compositionally biased region" description="Low complexity" evidence="5">
    <location>
        <begin position="719"/>
        <end position="730"/>
    </location>
</feature>
<keyword evidence="1" id="KW-0090">Biological rhythms</keyword>
<accession>L5JS64</accession>
<dbReference type="Gene3D" id="3.30.450.20">
    <property type="entry name" value="PAS domain"/>
    <property type="match status" value="1"/>
</dbReference>
<dbReference type="PRINTS" id="PR00001">
    <property type="entry name" value="GLABLOOD"/>
</dbReference>
<feature type="region of interest" description="Disordered" evidence="5">
    <location>
        <begin position="656"/>
        <end position="682"/>
    </location>
</feature>
<dbReference type="GO" id="GO:0042754">
    <property type="term" value="P:negative regulation of circadian rhythm"/>
    <property type="evidence" value="ECO:0007669"/>
    <property type="project" value="TreeGrafter"/>
</dbReference>
<name>L5JS64_PTEAL</name>
<dbReference type="GO" id="GO:0032922">
    <property type="term" value="P:circadian regulation of gene expression"/>
    <property type="evidence" value="ECO:0007669"/>
    <property type="project" value="InterPro"/>
</dbReference>
<dbReference type="GO" id="GO:0005509">
    <property type="term" value="F:calcium ion binding"/>
    <property type="evidence" value="ECO:0007669"/>
    <property type="project" value="InterPro"/>
</dbReference>
<dbReference type="Proteomes" id="UP000010552">
    <property type="component" value="Unassembled WGS sequence"/>
</dbReference>
<dbReference type="Gene3D" id="4.10.740.10">
    <property type="entry name" value="Coagulation Factor IX"/>
    <property type="match status" value="1"/>
</dbReference>
<dbReference type="InterPro" id="IPR047230">
    <property type="entry name" value="CLOCK-like"/>
</dbReference>
<dbReference type="EMBL" id="KB031144">
    <property type="protein sequence ID" value="ELK02254.1"/>
    <property type="molecule type" value="Genomic_DNA"/>
</dbReference>
<dbReference type="FunFam" id="4.10.740.10:FF:000001">
    <property type="entry name" value="vitamin K-dependent protein S"/>
    <property type="match status" value="1"/>
</dbReference>
<evidence type="ECO:0000256" key="4">
    <source>
        <dbReference type="SAM" id="Coils"/>
    </source>
</evidence>
<feature type="transmembrane region" description="Helical" evidence="6">
    <location>
        <begin position="21"/>
        <end position="43"/>
    </location>
</feature>
<dbReference type="InParanoid" id="L5JS64"/>
<feature type="domain" description="PAS" evidence="7">
    <location>
        <begin position="15"/>
        <end position="63"/>
    </location>
</feature>
<dbReference type="PROSITE" id="PS00011">
    <property type="entry name" value="GLA_1"/>
    <property type="match status" value="1"/>
</dbReference>
<evidence type="ECO:0000256" key="3">
    <source>
        <dbReference type="ARBA" id="ARBA00023242"/>
    </source>
</evidence>
<feature type="compositionally biased region" description="Basic and acidic residues" evidence="5">
    <location>
        <begin position="347"/>
        <end position="363"/>
    </location>
</feature>
<feature type="domain" description="Gla" evidence="8">
    <location>
        <begin position="536"/>
        <end position="582"/>
    </location>
</feature>
<dbReference type="STRING" id="9402.L5JS64"/>
<dbReference type="SUPFAM" id="SSF55785">
    <property type="entry name" value="PYP-like sensor domain (PAS domain)"/>
    <property type="match status" value="1"/>
</dbReference>
<keyword evidence="4" id="KW-0175">Coiled coil</keyword>
<sequence length="748" mass="83987">MSRQNSDWIPSLRSFEDFQRMALQLLDGFMIILSTEGVIIFVGENVSSLLGYSPDEIVGKKLLSLLPDKEKRGICGKITIKLPASNLEPLTLLNNFLPSRSWAESLAKQLPLEDRFYMVGTVCVLTAQTLRELFGMREPDDNIVLIEDSDEEDTSVDYRRAQSGRKSRMKSLRAESAAAPPDDQDDIIEIDNYGPQGHAHEKKVECDTISENSVSSLETVLGSPATSSLQSFELEPEIEEAGDMDVVEAVDKIEKEHISVSSVTPGINTQPSRLPSPITSYISKRELELTEKFSKQLEEKAQLLQADMRSQQDALDMMKEQLKMLQDSKLQVRGQFHVTMLQQTDSTEPRFSEPVRKKPRTEQTESSDPDFNETKRFRASYSSRPFKFSEELKKPCDASTQTQPIIVPLQLIAEQQPCGFYQDENLGGQKEKTYSFLAEEQQGPSVNQLTLAHNPNTQVISASFPQPAIVSDSNLVTLENPQDYIQLWQQPTNPQHHLFLQASETLDLREHHGSAALSSVFLEAKNAHSVLKRFPRANEFLEELRQGTIERECMEEICSYEEVKEVFEDKEKTMEFWKGYPNAVYSVRDPAQSSDAMYVVVPLLGVALLIVIALFIIWRCQLQKATRHHPSYAQNRYLASRTGHSLPRVMVYRGTVHSQGESSGHRETGSNPQVVLGPSRGGRTTVRLESTLYLPELSLSRLSSATPPPSYEEVTAPQESSSEEASVSYSDPPPKYEEIVAANSGSDK</sequence>
<dbReference type="PANTHER" id="PTHR46055:SF4">
    <property type="entry name" value="CIRCADIAN CLOCK PROTEIN PASD1"/>
    <property type="match status" value="1"/>
</dbReference>
<feature type="compositionally biased region" description="Basic residues" evidence="5">
    <location>
        <begin position="162"/>
        <end position="171"/>
    </location>
</feature>
<dbReference type="InterPro" id="IPR017857">
    <property type="entry name" value="Coagulation_fac-like_Gla_dom"/>
</dbReference>
<evidence type="ECO:0000256" key="6">
    <source>
        <dbReference type="SAM" id="Phobius"/>
    </source>
</evidence>